<dbReference type="Proteomes" id="UP000775213">
    <property type="component" value="Unassembled WGS sequence"/>
</dbReference>
<name>A0AAV7GAI3_DENCH</name>
<dbReference type="EMBL" id="JAGFBR010000016">
    <property type="protein sequence ID" value="KAH0453436.1"/>
    <property type="molecule type" value="Genomic_DNA"/>
</dbReference>
<proteinExistence type="predicted"/>
<comment type="caution">
    <text evidence="2">The sequence shown here is derived from an EMBL/GenBank/DDBJ whole genome shotgun (WGS) entry which is preliminary data.</text>
</comment>
<feature type="compositionally biased region" description="Basic and acidic residues" evidence="1">
    <location>
        <begin position="36"/>
        <end position="49"/>
    </location>
</feature>
<dbReference type="AlphaFoldDB" id="A0AAV7GAI3"/>
<protein>
    <submittedName>
        <fullName evidence="2">Uncharacterized protein</fullName>
    </submittedName>
</protein>
<gene>
    <name evidence="2" type="ORF">IEQ34_017760</name>
</gene>
<sequence length="156" mass="18058">MMRKLMEMQSKTPSIIPIANPNQNLIRIPLAKSKGKEVGRKEFDEKSSFHQEPPSRASRGEIGFSDGGTTEREFYCGGDGVVNHYERFFWRGEWTIGEGEGCAETRESGHVRQMEENWEFHPRYMRETWRDHDNRYTGGGRSCWGGGNPKVRKLKM</sequence>
<evidence type="ECO:0000313" key="3">
    <source>
        <dbReference type="Proteomes" id="UP000775213"/>
    </source>
</evidence>
<organism evidence="2 3">
    <name type="scientific">Dendrobium chrysotoxum</name>
    <name type="common">Orchid</name>
    <dbReference type="NCBI Taxonomy" id="161865"/>
    <lineage>
        <taxon>Eukaryota</taxon>
        <taxon>Viridiplantae</taxon>
        <taxon>Streptophyta</taxon>
        <taxon>Embryophyta</taxon>
        <taxon>Tracheophyta</taxon>
        <taxon>Spermatophyta</taxon>
        <taxon>Magnoliopsida</taxon>
        <taxon>Liliopsida</taxon>
        <taxon>Asparagales</taxon>
        <taxon>Orchidaceae</taxon>
        <taxon>Epidendroideae</taxon>
        <taxon>Malaxideae</taxon>
        <taxon>Dendrobiinae</taxon>
        <taxon>Dendrobium</taxon>
    </lineage>
</organism>
<keyword evidence="3" id="KW-1185">Reference proteome</keyword>
<evidence type="ECO:0000313" key="2">
    <source>
        <dbReference type="EMBL" id="KAH0453436.1"/>
    </source>
</evidence>
<evidence type="ECO:0000256" key="1">
    <source>
        <dbReference type="SAM" id="MobiDB-lite"/>
    </source>
</evidence>
<reference evidence="2 3" key="1">
    <citation type="journal article" date="2021" name="Hortic Res">
        <title>Chromosome-scale assembly of the Dendrobium chrysotoxum genome enhances the understanding of orchid evolution.</title>
        <authorList>
            <person name="Zhang Y."/>
            <person name="Zhang G.Q."/>
            <person name="Zhang D."/>
            <person name="Liu X.D."/>
            <person name="Xu X.Y."/>
            <person name="Sun W.H."/>
            <person name="Yu X."/>
            <person name="Zhu X."/>
            <person name="Wang Z.W."/>
            <person name="Zhao X."/>
            <person name="Zhong W.Y."/>
            <person name="Chen H."/>
            <person name="Yin W.L."/>
            <person name="Huang T."/>
            <person name="Niu S.C."/>
            <person name="Liu Z.J."/>
        </authorList>
    </citation>
    <scope>NUCLEOTIDE SEQUENCE [LARGE SCALE GENOMIC DNA]</scope>
    <source>
        <strain evidence="2">Lindl</strain>
    </source>
</reference>
<accession>A0AAV7GAI3</accession>
<feature type="region of interest" description="Disordered" evidence="1">
    <location>
        <begin position="36"/>
        <end position="69"/>
    </location>
</feature>